<keyword evidence="1" id="KW-0732">Signal</keyword>
<evidence type="ECO:0000313" key="3">
    <source>
        <dbReference type="Proteomes" id="UP000619512"/>
    </source>
</evidence>
<dbReference type="RefSeq" id="WP_307721915.1">
    <property type="nucleotide sequence ID" value="NZ_BMWW01000001.1"/>
</dbReference>
<dbReference type="InterPro" id="IPR046150">
    <property type="entry name" value="DUF6152"/>
</dbReference>
<protein>
    <submittedName>
        <fullName evidence="2">Uncharacterized protein</fullName>
    </submittedName>
</protein>
<accession>A0AA87Y4H2</accession>
<sequence>MNRSISRTPATRTPVSRSLMPALAAVLLSTSAFAHHGWSEYDAGKPLNLSGTIVESGYTQPHGHVLLQSADKRWHVVLAPPSRMENRGLAKEALAAGTKVMVYGYPHRSKLDELRAERITVGDKTTELR</sequence>
<name>A0AA87Y4H2_9BURK</name>
<evidence type="ECO:0000313" key="2">
    <source>
        <dbReference type="EMBL" id="GGY77320.1"/>
    </source>
</evidence>
<reference evidence="2" key="2">
    <citation type="submission" date="2022-12" db="EMBL/GenBank/DDBJ databases">
        <authorList>
            <person name="Sun Q."/>
            <person name="Kim S."/>
        </authorList>
    </citation>
    <scope>NUCLEOTIDE SEQUENCE</scope>
    <source>
        <strain evidence="2">KCTC 12344</strain>
    </source>
</reference>
<evidence type="ECO:0000256" key="1">
    <source>
        <dbReference type="SAM" id="SignalP"/>
    </source>
</evidence>
<proteinExistence type="predicted"/>
<dbReference type="Proteomes" id="UP000619512">
    <property type="component" value="Unassembled WGS sequence"/>
</dbReference>
<gene>
    <name evidence="2" type="ORF">GCM10007388_07630</name>
</gene>
<dbReference type="EMBL" id="BMWW01000001">
    <property type="protein sequence ID" value="GGY77320.1"/>
    <property type="molecule type" value="Genomic_DNA"/>
</dbReference>
<feature type="chain" id="PRO_5041652466" evidence="1">
    <location>
        <begin position="35"/>
        <end position="129"/>
    </location>
</feature>
<comment type="caution">
    <text evidence="2">The sequence shown here is derived from an EMBL/GenBank/DDBJ whole genome shotgun (WGS) entry which is preliminary data.</text>
</comment>
<dbReference type="AlphaFoldDB" id="A0AA87Y4H2"/>
<dbReference type="Pfam" id="PF19649">
    <property type="entry name" value="DUF6152"/>
    <property type="match status" value="1"/>
</dbReference>
<reference evidence="2" key="1">
    <citation type="journal article" date="2014" name="Int. J. Syst. Evol. Microbiol.">
        <title>Complete genome sequence of Corynebacterium casei LMG S-19264T (=DSM 44701T), isolated from a smear-ripened cheese.</title>
        <authorList>
            <consortium name="US DOE Joint Genome Institute (JGI-PGF)"/>
            <person name="Walter F."/>
            <person name="Albersmeier A."/>
            <person name="Kalinowski J."/>
            <person name="Ruckert C."/>
        </authorList>
    </citation>
    <scope>NUCLEOTIDE SEQUENCE</scope>
    <source>
        <strain evidence="2">KCTC 12344</strain>
    </source>
</reference>
<feature type="signal peptide" evidence="1">
    <location>
        <begin position="1"/>
        <end position="34"/>
    </location>
</feature>
<organism evidence="2 3">
    <name type="scientific">Pseudoduganella plicata</name>
    <dbReference type="NCBI Taxonomy" id="321984"/>
    <lineage>
        <taxon>Bacteria</taxon>
        <taxon>Pseudomonadati</taxon>
        <taxon>Pseudomonadota</taxon>
        <taxon>Betaproteobacteria</taxon>
        <taxon>Burkholderiales</taxon>
        <taxon>Oxalobacteraceae</taxon>
        <taxon>Telluria group</taxon>
        <taxon>Pseudoduganella</taxon>
    </lineage>
</organism>